<reference evidence="3 4" key="1">
    <citation type="submission" date="2019-06" db="EMBL/GenBank/DDBJ databases">
        <title>Complete genome sequence of Helicobacter suis SNTW101c.</title>
        <authorList>
            <person name="Rimbara E."/>
            <person name="Suzuki M."/>
            <person name="Matsui H."/>
            <person name="Nakamura M."/>
            <person name="Mori S."/>
            <person name="Shibayama K."/>
        </authorList>
    </citation>
    <scope>NUCLEOTIDE SEQUENCE [LARGE SCALE GENOMIC DNA]</scope>
    <source>
        <strain evidence="3 4">SNTW101c</strain>
    </source>
</reference>
<dbReference type="AlphaFoldDB" id="A0A6J4CVZ0"/>
<feature type="transmembrane region" description="Helical" evidence="1">
    <location>
        <begin position="100"/>
        <end position="118"/>
    </location>
</feature>
<dbReference type="Gene3D" id="1.20.144.10">
    <property type="entry name" value="Phosphatidic acid phosphatase type 2/haloperoxidase"/>
    <property type="match status" value="2"/>
</dbReference>
<feature type="transmembrane region" description="Helical" evidence="1">
    <location>
        <begin position="12"/>
        <end position="30"/>
    </location>
</feature>
<dbReference type="SUPFAM" id="SSF48317">
    <property type="entry name" value="Acid phosphatase/Vanadium-dependent haloperoxidase"/>
    <property type="match status" value="1"/>
</dbReference>
<dbReference type="OrthoDB" id="9801622at2"/>
<dbReference type="PANTHER" id="PTHR14969:SF13">
    <property type="entry name" value="AT30094P"/>
    <property type="match status" value="1"/>
</dbReference>
<organism evidence="3 4">
    <name type="scientific">Helicobacter suis</name>
    <dbReference type="NCBI Taxonomy" id="104628"/>
    <lineage>
        <taxon>Bacteria</taxon>
        <taxon>Pseudomonadati</taxon>
        <taxon>Campylobacterota</taxon>
        <taxon>Epsilonproteobacteria</taxon>
        <taxon>Campylobacterales</taxon>
        <taxon>Helicobacteraceae</taxon>
        <taxon>Helicobacter</taxon>
    </lineage>
</organism>
<keyword evidence="1" id="KW-1133">Transmembrane helix</keyword>
<dbReference type="InterPro" id="IPR036938">
    <property type="entry name" value="PAP2/HPO_sf"/>
</dbReference>
<dbReference type="EMBL" id="AP019774">
    <property type="protein sequence ID" value="BCD69566.1"/>
    <property type="molecule type" value="Genomic_DNA"/>
</dbReference>
<evidence type="ECO:0000259" key="2">
    <source>
        <dbReference type="SMART" id="SM00014"/>
    </source>
</evidence>
<name>A0A6J4CVZ0_9HELI</name>
<dbReference type="Proteomes" id="UP000317935">
    <property type="component" value="Chromosome"/>
</dbReference>
<proteinExistence type="predicted"/>
<feature type="transmembrane region" description="Helical" evidence="1">
    <location>
        <begin position="74"/>
        <end position="93"/>
    </location>
</feature>
<evidence type="ECO:0000313" key="3">
    <source>
        <dbReference type="EMBL" id="BCD69566.1"/>
    </source>
</evidence>
<protein>
    <submittedName>
        <fullName evidence="3">Integral membrane protein</fullName>
    </submittedName>
</protein>
<keyword evidence="1" id="KW-0812">Transmembrane</keyword>
<feature type="domain" description="Phosphatidic acid phosphatase type 2/haloperoxidase" evidence="2">
    <location>
        <begin position="99"/>
        <end position="214"/>
    </location>
</feature>
<accession>A0A6J4CVZ0</accession>
<feature type="transmembrane region" description="Helical" evidence="1">
    <location>
        <begin position="199"/>
        <end position="220"/>
    </location>
</feature>
<gene>
    <name evidence="3" type="ORF">SNTW_02110</name>
</gene>
<feature type="transmembrane region" description="Helical" evidence="1">
    <location>
        <begin position="146"/>
        <end position="165"/>
    </location>
</feature>
<dbReference type="RefSeq" id="WP_064430080.1">
    <property type="nucleotide sequence ID" value="NZ_AP019774.1"/>
</dbReference>
<dbReference type="Pfam" id="PF01569">
    <property type="entry name" value="PAP2"/>
    <property type="match status" value="1"/>
</dbReference>
<evidence type="ECO:0000256" key="1">
    <source>
        <dbReference type="SAM" id="Phobius"/>
    </source>
</evidence>
<feature type="transmembrane region" description="Helical" evidence="1">
    <location>
        <begin position="172"/>
        <end position="193"/>
    </location>
</feature>
<dbReference type="CDD" id="cd03392">
    <property type="entry name" value="PAP2_like_2"/>
    <property type="match status" value="1"/>
</dbReference>
<evidence type="ECO:0000313" key="4">
    <source>
        <dbReference type="Proteomes" id="UP000317935"/>
    </source>
</evidence>
<dbReference type="InterPro" id="IPR000326">
    <property type="entry name" value="PAP2/HPO"/>
</dbReference>
<keyword evidence="1" id="KW-0472">Membrane</keyword>
<dbReference type="PANTHER" id="PTHR14969">
    <property type="entry name" value="SPHINGOSINE-1-PHOSPHATE PHOSPHOHYDROLASE"/>
    <property type="match status" value="1"/>
</dbReference>
<sequence length="224" mass="25336">MQVPYKGKTNSAVVWALWIVGIVLFVLLGLETICVKENHTFIQNLDTFFISLIRSHPSPTQSHLWLCIVQASTWFAQSKLTISLALLIALYWVFLKRYALGIWFFSSVLIGEIALKIFKNVMQRPRPSTNGVLAFAHGFSYPSGHALAASLFYGLLLFLVCLGHLNKSVKGILCCVLLLWILFMMYDRVYLGVHYPTDVLGGFFMGIAWVSCSMGFYLGFLKRH</sequence>
<dbReference type="SMART" id="SM00014">
    <property type="entry name" value="acidPPc"/>
    <property type="match status" value="1"/>
</dbReference>